<comment type="pathway">
    <text evidence="1">Purine metabolism; ppGpp biosynthesis; ppGpp from GTP: step 1/2.</text>
</comment>
<reference evidence="9" key="1">
    <citation type="journal article" date="2021" name="PeerJ">
        <title>Extensive microbial diversity within the chicken gut microbiome revealed by metagenomics and culture.</title>
        <authorList>
            <person name="Gilroy R."/>
            <person name="Ravi A."/>
            <person name="Getino M."/>
            <person name="Pursley I."/>
            <person name="Horton D.L."/>
            <person name="Alikhan N.F."/>
            <person name="Baker D."/>
            <person name="Gharbi K."/>
            <person name="Hall N."/>
            <person name="Watson M."/>
            <person name="Adriaenssens E.M."/>
            <person name="Foster-Nyarko E."/>
            <person name="Jarju S."/>
            <person name="Secka A."/>
            <person name="Antonio M."/>
            <person name="Oren A."/>
            <person name="Chaudhuri R.R."/>
            <person name="La Ragione R."/>
            <person name="Hildebrand F."/>
            <person name="Pallen M.J."/>
        </authorList>
    </citation>
    <scope>NUCLEOTIDE SEQUENCE</scope>
    <source>
        <strain evidence="9">CHK179-7159</strain>
    </source>
</reference>
<dbReference type="InterPro" id="IPR006674">
    <property type="entry name" value="HD_domain"/>
</dbReference>
<evidence type="ECO:0000259" key="8">
    <source>
        <dbReference type="PROSITE" id="PS51880"/>
    </source>
</evidence>
<dbReference type="InterPro" id="IPR045600">
    <property type="entry name" value="RelA/SpoT_AH_RIS"/>
</dbReference>
<comment type="catalytic activity">
    <reaction evidence="3">
        <text>GTP + ATP = guanosine 3'-diphosphate 5'-triphosphate + AMP</text>
        <dbReference type="Rhea" id="RHEA:22088"/>
        <dbReference type="ChEBI" id="CHEBI:30616"/>
        <dbReference type="ChEBI" id="CHEBI:37565"/>
        <dbReference type="ChEBI" id="CHEBI:142410"/>
        <dbReference type="ChEBI" id="CHEBI:456215"/>
        <dbReference type="EC" id="2.7.6.5"/>
    </reaction>
</comment>
<comment type="similarity">
    <text evidence="4">Belongs to the relA/spoT family.</text>
</comment>
<dbReference type="InterPro" id="IPR004811">
    <property type="entry name" value="RelA/Spo_fam"/>
</dbReference>
<reference evidence="9" key="2">
    <citation type="submission" date="2021-04" db="EMBL/GenBank/DDBJ databases">
        <authorList>
            <person name="Gilroy R."/>
        </authorList>
    </citation>
    <scope>NUCLEOTIDE SEQUENCE</scope>
    <source>
        <strain evidence="9">CHK179-7159</strain>
    </source>
</reference>
<dbReference type="PANTHER" id="PTHR21262">
    <property type="entry name" value="GUANOSINE-3',5'-BIS DIPHOSPHATE 3'-PYROPHOSPHOHYDROLASE"/>
    <property type="match status" value="1"/>
</dbReference>
<gene>
    <name evidence="9" type="ORF">H9717_12790</name>
</gene>
<dbReference type="NCBIfam" id="TIGR00691">
    <property type="entry name" value="spoT_relA"/>
    <property type="match status" value="1"/>
</dbReference>
<evidence type="ECO:0000256" key="2">
    <source>
        <dbReference type="ARBA" id="ARBA00013251"/>
    </source>
</evidence>
<dbReference type="Gene3D" id="3.30.460.10">
    <property type="entry name" value="Beta Polymerase, domain 2"/>
    <property type="match status" value="1"/>
</dbReference>
<dbReference type="InterPro" id="IPR003607">
    <property type="entry name" value="HD/PDEase_dom"/>
</dbReference>
<dbReference type="CDD" id="cd01668">
    <property type="entry name" value="TGS_RSH"/>
    <property type="match status" value="1"/>
</dbReference>
<comment type="caution">
    <text evidence="9">The sequence shown here is derived from an EMBL/GenBank/DDBJ whole genome shotgun (WGS) entry which is preliminary data.</text>
</comment>
<dbReference type="CDD" id="cd05399">
    <property type="entry name" value="NT_Rel-Spo_like"/>
    <property type="match status" value="1"/>
</dbReference>
<dbReference type="Pfam" id="PF19296">
    <property type="entry name" value="RelA_AH_RIS"/>
    <property type="match status" value="1"/>
</dbReference>
<comment type="function">
    <text evidence="4">In eubacteria ppGpp (guanosine 3'-diphosphate 5'-diphosphate) is a mediator of the stringent response that coordinates a variety of cellular activities in response to changes in nutritional abundance.</text>
</comment>
<dbReference type="SMART" id="SM00471">
    <property type="entry name" value="HDc"/>
    <property type="match status" value="1"/>
</dbReference>
<dbReference type="SMART" id="SM00954">
    <property type="entry name" value="RelA_SpoT"/>
    <property type="match status" value="1"/>
</dbReference>
<dbReference type="PROSITE" id="PS51831">
    <property type="entry name" value="HD"/>
    <property type="match status" value="1"/>
</dbReference>
<dbReference type="InterPro" id="IPR045865">
    <property type="entry name" value="ACT-like_dom_sf"/>
</dbReference>
<dbReference type="InterPro" id="IPR012675">
    <property type="entry name" value="Beta-grasp_dom_sf"/>
</dbReference>
<evidence type="ECO:0000256" key="5">
    <source>
        <dbReference type="SAM" id="MobiDB-lite"/>
    </source>
</evidence>
<dbReference type="SUPFAM" id="SSF55021">
    <property type="entry name" value="ACT-like"/>
    <property type="match status" value="1"/>
</dbReference>
<dbReference type="PROSITE" id="PS51880">
    <property type="entry name" value="TGS"/>
    <property type="match status" value="1"/>
</dbReference>
<evidence type="ECO:0000256" key="4">
    <source>
        <dbReference type="RuleBase" id="RU003847"/>
    </source>
</evidence>
<feature type="region of interest" description="Disordered" evidence="5">
    <location>
        <begin position="1"/>
        <end position="40"/>
    </location>
</feature>
<dbReference type="InterPro" id="IPR004095">
    <property type="entry name" value="TGS"/>
</dbReference>
<evidence type="ECO:0000313" key="9">
    <source>
        <dbReference type="EMBL" id="HJA93964.1"/>
    </source>
</evidence>
<dbReference type="GO" id="GO:0008728">
    <property type="term" value="F:GTP diphosphokinase activity"/>
    <property type="evidence" value="ECO:0007669"/>
    <property type="project" value="UniProtKB-EC"/>
</dbReference>
<evidence type="ECO:0000256" key="1">
    <source>
        <dbReference type="ARBA" id="ARBA00004976"/>
    </source>
</evidence>
<dbReference type="CDD" id="cd00077">
    <property type="entry name" value="HDc"/>
    <property type="match status" value="1"/>
</dbReference>
<dbReference type="FunFam" id="3.10.20.30:FF:000002">
    <property type="entry name" value="GTP pyrophosphokinase (RelA/SpoT)"/>
    <property type="match status" value="1"/>
</dbReference>
<dbReference type="SUPFAM" id="SSF81271">
    <property type="entry name" value="TGS-like"/>
    <property type="match status" value="1"/>
</dbReference>
<evidence type="ECO:0000256" key="3">
    <source>
        <dbReference type="ARBA" id="ARBA00048244"/>
    </source>
</evidence>
<dbReference type="InterPro" id="IPR033655">
    <property type="entry name" value="TGS_RelA/SpoT"/>
</dbReference>
<dbReference type="GO" id="GO:0015969">
    <property type="term" value="P:guanosine tetraphosphate metabolic process"/>
    <property type="evidence" value="ECO:0007669"/>
    <property type="project" value="InterPro"/>
</dbReference>
<dbReference type="PROSITE" id="PS51671">
    <property type="entry name" value="ACT"/>
    <property type="match status" value="1"/>
</dbReference>
<dbReference type="SUPFAM" id="SSF81301">
    <property type="entry name" value="Nucleotidyltransferase"/>
    <property type="match status" value="1"/>
</dbReference>
<dbReference type="FunFam" id="3.30.460.10:FF:000001">
    <property type="entry name" value="GTP pyrophosphokinase RelA"/>
    <property type="match status" value="1"/>
</dbReference>
<organism evidence="9 10">
    <name type="scientific">Candidatus Eisenbergiella merdipullorum</name>
    <dbReference type="NCBI Taxonomy" id="2838553"/>
    <lineage>
        <taxon>Bacteria</taxon>
        <taxon>Bacillati</taxon>
        <taxon>Bacillota</taxon>
        <taxon>Clostridia</taxon>
        <taxon>Lachnospirales</taxon>
        <taxon>Lachnospiraceae</taxon>
        <taxon>Eisenbergiella</taxon>
    </lineage>
</organism>
<dbReference type="InterPro" id="IPR043519">
    <property type="entry name" value="NT_sf"/>
</dbReference>
<accession>A0A9D2I9D3</accession>
<evidence type="ECO:0000259" key="6">
    <source>
        <dbReference type="PROSITE" id="PS51671"/>
    </source>
</evidence>
<dbReference type="InterPro" id="IPR002912">
    <property type="entry name" value="ACT_dom"/>
</dbReference>
<dbReference type="FunFam" id="1.10.3210.10:FF:000001">
    <property type="entry name" value="GTP pyrophosphokinase RelA"/>
    <property type="match status" value="1"/>
</dbReference>
<dbReference type="InterPro" id="IPR012676">
    <property type="entry name" value="TGS-like"/>
</dbReference>
<dbReference type="AlphaFoldDB" id="A0A9D2I9D3"/>
<dbReference type="CDD" id="cd04876">
    <property type="entry name" value="ACT_RelA-SpoT"/>
    <property type="match status" value="1"/>
</dbReference>
<dbReference type="PANTHER" id="PTHR21262:SF31">
    <property type="entry name" value="GTP PYROPHOSPHOKINASE"/>
    <property type="match status" value="1"/>
</dbReference>
<dbReference type="InterPro" id="IPR007685">
    <property type="entry name" value="RelA_SpoT"/>
</dbReference>
<feature type="domain" description="HD" evidence="7">
    <location>
        <begin position="112"/>
        <end position="222"/>
    </location>
</feature>
<evidence type="ECO:0000259" key="7">
    <source>
        <dbReference type="PROSITE" id="PS51831"/>
    </source>
</evidence>
<dbReference type="Gene3D" id="1.10.3210.10">
    <property type="entry name" value="Hypothetical protein af1432"/>
    <property type="match status" value="1"/>
</dbReference>
<dbReference type="Gene3D" id="3.30.70.260">
    <property type="match status" value="1"/>
</dbReference>
<proteinExistence type="inferred from homology"/>
<sequence length="813" mass="92489">MTEEKRTEDGQVEKVQKKSLEKSPAREEEKTKIVYEGGGSLDARPGQADDVVIDDGRIEAMKEYLSPEELYQDLIARVRRYHPSDDISMIEKAYQVAAKAHEGQVRKSGEPYIIHPLCVAIILADLELDKETIEAGLLHDVVEDTIMTVDEISEEFGPDVALLVDGVTKLQQINFRSVKENGEVRTPDQQEMQAENLRKMFLAMAKDIRVIMIKLADRLHNMRTLKYQPPEKQQRIARETMEIYAPIAQRLGISKIKVELDDLSLKYLEPEVYYDLVDKIAIRRSEREAYIRQIVEEVGEHMKNAGIKARLDGRVKHFFSIYKKMKNQHKTLDQIYDLFAVRIIVDTVKDCYAALGVIHEMYKPIPGRFKDYIAMPKANMYQSLHTTVIGSSGQPFEIQIRTVEMHKAAEYGIAAHWKYKEASDGKKVEAQEEEKLAWLRQILEWQRDMSDNKEFMNLLKSDLDLFSDTVYCFTPTGDVKTLPAGSTPIDFAYSVHTAVGNRMIGARVNDKLVNIDYEIQNGDRVEILTSQNSKGPSRDWLNLVKSTQAKSKINQWFRNEFKEENIVKGKEMLLAYCKAKGLSANDLLKPPYMEAQMKKYGFKDWDSLLAAVGHGGLKEGQILNRMQELYDRDHPKVLSNEEVLANVAENAQARQMLPRAKSKNGIVVKGIHDVAVRFSKCCSPVPGDEIIGFVTRGRGISIHRTDCVNILNLPEPERARLIDAEWEASQEETDGEKYVAEIVIYANNRSGLLADISRALTEKNIDILSMNTRTSKQGLATLAASFEVGSRDELNRVIDKIRTIESVIDIERS</sequence>
<feature type="domain" description="ACT" evidence="6">
    <location>
        <begin position="741"/>
        <end position="813"/>
    </location>
</feature>
<dbReference type="EC" id="2.7.6.5" evidence="2"/>
<protein>
    <recommendedName>
        <fullName evidence="2">GTP diphosphokinase</fullName>
        <ecNumber evidence="2">2.7.6.5</ecNumber>
    </recommendedName>
</protein>
<dbReference type="EMBL" id="DWYY01000138">
    <property type="protein sequence ID" value="HJA93964.1"/>
    <property type="molecule type" value="Genomic_DNA"/>
</dbReference>
<dbReference type="Pfam" id="PF13291">
    <property type="entry name" value="ACT_4"/>
    <property type="match status" value="1"/>
</dbReference>
<name>A0A9D2I9D3_9FIRM</name>
<feature type="compositionally biased region" description="Basic and acidic residues" evidence="5">
    <location>
        <begin position="1"/>
        <end position="33"/>
    </location>
</feature>
<dbReference type="GO" id="GO:0005886">
    <property type="term" value="C:plasma membrane"/>
    <property type="evidence" value="ECO:0007669"/>
    <property type="project" value="TreeGrafter"/>
</dbReference>
<dbReference type="Pfam" id="PF04607">
    <property type="entry name" value="RelA_SpoT"/>
    <property type="match status" value="1"/>
</dbReference>
<feature type="domain" description="TGS" evidence="8">
    <location>
        <begin position="468"/>
        <end position="529"/>
    </location>
</feature>
<dbReference type="SUPFAM" id="SSF109604">
    <property type="entry name" value="HD-domain/PDEase-like"/>
    <property type="match status" value="1"/>
</dbReference>
<dbReference type="Proteomes" id="UP000886858">
    <property type="component" value="Unassembled WGS sequence"/>
</dbReference>
<evidence type="ECO:0000313" key="10">
    <source>
        <dbReference type="Proteomes" id="UP000886858"/>
    </source>
</evidence>
<dbReference type="Pfam" id="PF13328">
    <property type="entry name" value="HD_4"/>
    <property type="match status" value="1"/>
</dbReference>
<dbReference type="Pfam" id="PF02824">
    <property type="entry name" value="TGS"/>
    <property type="match status" value="1"/>
</dbReference>
<dbReference type="Gene3D" id="3.10.20.30">
    <property type="match status" value="1"/>
</dbReference>